<evidence type="ECO:0000313" key="2">
    <source>
        <dbReference type="Proteomes" id="UP000257109"/>
    </source>
</evidence>
<keyword evidence="2" id="KW-1185">Reference proteome</keyword>
<gene>
    <name evidence="1" type="ORF">CR513_50065</name>
</gene>
<name>A0A371EX87_MUCPR</name>
<protein>
    <submittedName>
        <fullName evidence="1">Uncharacterized protein</fullName>
    </submittedName>
</protein>
<feature type="non-terminal residue" evidence="1">
    <location>
        <position position="1"/>
    </location>
</feature>
<accession>A0A371EX87</accession>
<proteinExistence type="predicted"/>
<dbReference type="EMBL" id="QJKJ01011611">
    <property type="protein sequence ID" value="RDX70675.1"/>
    <property type="molecule type" value="Genomic_DNA"/>
</dbReference>
<reference evidence="1" key="1">
    <citation type="submission" date="2018-05" db="EMBL/GenBank/DDBJ databases">
        <title>Draft genome of Mucuna pruriens seed.</title>
        <authorList>
            <person name="Nnadi N.E."/>
            <person name="Vos R."/>
            <person name="Hasami M.H."/>
            <person name="Devisetty U.K."/>
            <person name="Aguiy J.C."/>
        </authorList>
    </citation>
    <scope>NUCLEOTIDE SEQUENCE [LARGE SCALE GENOMIC DNA]</scope>
    <source>
        <strain evidence="1">JCA_2017</strain>
    </source>
</reference>
<dbReference type="Proteomes" id="UP000257109">
    <property type="component" value="Unassembled WGS sequence"/>
</dbReference>
<organism evidence="1 2">
    <name type="scientific">Mucuna pruriens</name>
    <name type="common">Velvet bean</name>
    <name type="synonym">Dolichos pruriens</name>
    <dbReference type="NCBI Taxonomy" id="157652"/>
    <lineage>
        <taxon>Eukaryota</taxon>
        <taxon>Viridiplantae</taxon>
        <taxon>Streptophyta</taxon>
        <taxon>Embryophyta</taxon>
        <taxon>Tracheophyta</taxon>
        <taxon>Spermatophyta</taxon>
        <taxon>Magnoliopsida</taxon>
        <taxon>eudicotyledons</taxon>
        <taxon>Gunneridae</taxon>
        <taxon>Pentapetalae</taxon>
        <taxon>rosids</taxon>
        <taxon>fabids</taxon>
        <taxon>Fabales</taxon>
        <taxon>Fabaceae</taxon>
        <taxon>Papilionoideae</taxon>
        <taxon>50 kb inversion clade</taxon>
        <taxon>NPAAA clade</taxon>
        <taxon>indigoferoid/millettioid clade</taxon>
        <taxon>Phaseoleae</taxon>
        <taxon>Mucuna</taxon>
    </lineage>
</organism>
<comment type="caution">
    <text evidence="1">The sequence shown here is derived from an EMBL/GenBank/DDBJ whole genome shotgun (WGS) entry which is preliminary data.</text>
</comment>
<evidence type="ECO:0000313" key="1">
    <source>
        <dbReference type="EMBL" id="RDX70675.1"/>
    </source>
</evidence>
<sequence>MVGNVSSNFADLVIIMERVEIRHIPREVTIKEFIQLPTSLPIKPQVLFPSHYTKRHLYLLPVKCHTDLHINPYQAIAHLYSKAHLLQKHKLHN</sequence>
<dbReference type="AlphaFoldDB" id="A0A371EX87"/>